<dbReference type="Pfam" id="PF00856">
    <property type="entry name" value="SET"/>
    <property type="match status" value="1"/>
</dbReference>
<comment type="catalytic activity">
    <reaction evidence="4">
        <text>L-histidyl-[protein] + S-adenosyl-L-methionine = N(tele)-methyl-L-histidyl-[protein] + S-adenosyl-L-homocysteine + H(+)</text>
        <dbReference type="Rhea" id="RHEA:19369"/>
        <dbReference type="Rhea" id="RHEA-COMP:9745"/>
        <dbReference type="Rhea" id="RHEA-COMP:11600"/>
        <dbReference type="ChEBI" id="CHEBI:15378"/>
        <dbReference type="ChEBI" id="CHEBI:16367"/>
        <dbReference type="ChEBI" id="CHEBI:29979"/>
        <dbReference type="ChEBI" id="CHEBI:57856"/>
        <dbReference type="ChEBI" id="CHEBI:59789"/>
        <dbReference type="EC" id="2.1.1.85"/>
    </reaction>
</comment>
<protein>
    <recommendedName>
        <fullName evidence="4">protein-histidine N-methyltransferase</fullName>
        <ecNumber evidence="4">2.1.1.85</ecNumber>
    </recommendedName>
</protein>
<dbReference type="InterPro" id="IPR001214">
    <property type="entry name" value="SET_dom"/>
</dbReference>
<dbReference type="PROSITE" id="PS50280">
    <property type="entry name" value="SET"/>
    <property type="match status" value="1"/>
</dbReference>
<sequence length="468" mass="51952">MSRELAALVASPQCWSTNVLQQVKQALQLLTAARQRDAQQDVRREPPTAADLVAFQQWLEKHTQLDDTTLPVAVEAVGGAGRGLVARRDIVRGERFITIPYDAVIASDLSHLSPTKLGRWDVATQDPLLSNFPSCMLALLVLAEACEGSQSAFSPYVAVLPERFDIPVFYDESDFAGIEGSSLFEPSVKLLYNSLKQFFYIQQLIKTSWSRCPIPLQRFTLSNYLWALGVAMTRQNEIPVRHGNRVTSVLGLIPGWDMCNHEPSDAITTFSDPDKRLIACHAMRDFKQNEEVTMFYGPRSSEHLLLYSGFVVPHNAFDRVTIQLGMDEADPLAKIRHMLLQKEVSLMPVLLAADGTLRVEIDASGQVTMPQITRVIQILVMEKASLSAALRASASIAVPGGTDTYSITDDETMNVKRRLAAACQRRMKSLGLQRAACTVATRRALFQLLFDNQEILLSNALKSQCVQT</sequence>
<accession>A0AAD5M2V2</accession>
<keyword evidence="2 4" id="KW-0808">Transferase</keyword>
<keyword evidence="7" id="KW-1185">Reference proteome</keyword>
<dbReference type="InterPro" id="IPR036464">
    <property type="entry name" value="Rubisco_LSMT_subst-bd_sf"/>
</dbReference>
<organism evidence="6 7">
    <name type="scientific">Pythium insidiosum</name>
    <name type="common">Pythiosis disease agent</name>
    <dbReference type="NCBI Taxonomy" id="114742"/>
    <lineage>
        <taxon>Eukaryota</taxon>
        <taxon>Sar</taxon>
        <taxon>Stramenopiles</taxon>
        <taxon>Oomycota</taxon>
        <taxon>Peronosporomycetes</taxon>
        <taxon>Pythiales</taxon>
        <taxon>Pythiaceae</taxon>
        <taxon>Pythium</taxon>
    </lineage>
</organism>
<reference evidence="6" key="1">
    <citation type="submission" date="2021-12" db="EMBL/GenBank/DDBJ databases">
        <title>Prjna785345.</title>
        <authorList>
            <person name="Rujirawat T."/>
            <person name="Krajaejun T."/>
        </authorList>
    </citation>
    <scope>NUCLEOTIDE SEQUENCE</scope>
    <source>
        <strain evidence="6">Pi057C3</strain>
    </source>
</reference>
<dbReference type="PANTHER" id="PTHR13271:SF137">
    <property type="entry name" value="SET DOMAIN-CONTAINING PROTEIN"/>
    <property type="match status" value="1"/>
</dbReference>
<comment type="caution">
    <text evidence="6">The sequence shown here is derived from an EMBL/GenBank/DDBJ whole genome shotgun (WGS) entry which is preliminary data.</text>
</comment>
<dbReference type="SUPFAM" id="SSF82199">
    <property type="entry name" value="SET domain"/>
    <property type="match status" value="1"/>
</dbReference>
<dbReference type="EC" id="2.1.1.85" evidence="4"/>
<dbReference type="InterPro" id="IPR046341">
    <property type="entry name" value="SET_dom_sf"/>
</dbReference>
<dbReference type="Proteomes" id="UP001209570">
    <property type="component" value="Unassembled WGS sequence"/>
</dbReference>
<dbReference type="CDD" id="cd19176">
    <property type="entry name" value="SET_SETD3"/>
    <property type="match status" value="1"/>
</dbReference>
<dbReference type="AlphaFoldDB" id="A0AAD5M2V2"/>
<dbReference type="PANTHER" id="PTHR13271">
    <property type="entry name" value="UNCHARACTERIZED PUTATIVE METHYLTRANSFERASE"/>
    <property type="match status" value="1"/>
</dbReference>
<proteinExistence type="inferred from homology"/>
<evidence type="ECO:0000313" key="6">
    <source>
        <dbReference type="EMBL" id="KAJ0400973.1"/>
    </source>
</evidence>
<feature type="domain" description="SET" evidence="5">
    <location>
        <begin position="70"/>
        <end position="297"/>
    </location>
</feature>
<evidence type="ECO:0000259" key="5">
    <source>
        <dbReference type="PROSITE" id="PS50280"/>
    </source>
</evidence>
<keyword evidence="1 4" id="KW-0489">Methyltransferase</keyword>
<keyword evidence="3 4" id="KW-0949">S-adenosyl-L-methionine</keyword>
<dbReference type="InterPro" id="IPR050600">
    <property type="entry name" value="SETD3_SETD6_MTase"/>
</dbReference>
<dbReference type="GO" id="GO:0032259">
    <property type="term" value="P:methylation"/>
    <property type="evidence" value="ECO:0007669"/>
    <property type="project" value="UniProtKB-KW"/>
</dbReference>
<dbReference type="Gene3D" id="3.90.1410.10">
    <property type="entry name" value="set domain protein methyltransferase, domain 1"/>
    <property type="match status" value="1"/>
</dbReference>
<evidence type="ECO:0000256" key="1">
    <source>
        <dbReference type="ARBA" id="ARBA00022603"/>
    </source>
</evidence>
<dbReference type="EMBL" id="JAKCXM010000141">
    <property type="protein sequence ID" value="KAJ0400973.1"/>
    <property type="molecule type" value="Genomic_DNA"/>
</dbReference>
<comment type="similarity">
    <text evidence="4">Belongs to the class V-like SAM-binding methyltransferase superfamily. SETD3 actin-histidine methyltransferase family.</text>
</comment>
<dbReference type="InterPro" id="IPR025785">
    <property type="entry name" value="SETD3"/>
</dbReference>
<gene>
    <name evidence="6" type="ORF">P43SY_008776</name>
</gene>
<evidence type="ECO:0000256" key="4">
    <source>
        <dbReference type="PROSITE-ProRule" id="PRU00898"/>
    </source>
</evidence>
<name>A0AAD5M2V2_PYTIN</name>
<dbReference type="GO" id="GO:0016279">
    <property type="term" value="F:protein-lysine N-methyltransferase activity"/>
    <property type="evidence" value="ECO:0007669"/>
    <property type="project" value="TreeGrafter"/>
</dbReference>
<dbReference type="InterPro" id="IPR044428">
    <property type="entry name" value="SETD3_SET"/>
</dbReference>
<dbReference type="Gene3D" id="3.90.1420.10">
    <property type="entry name" value="Rubisco LSMT, substrate-binding domain"/>
    <property type="match status" value="1"/>
</dbReference>
<evidence type="ECO:0000256" key="2">
    <source>
        <dbReference type="ARBA" id="ARBA00022679"/>
    </source>
</evidence>
<dbReference type="GO" id="GO:0018064">
    <property type="term" value="F:protein-L-histidine N-tele-methyltransferase activity"/>
    <property type="evidence" value="ECO:0007669"/>
    <property type="project" value="UniProtKB-EC"/>
</dbReference>
<dbReference type="PROSITE" id="PS51565">
    <property type="entry name" value="SAM_MT85_SETD3"/>
    <property type="match status" value="1"/>
</dbReference>
<evidence type="ECO:0000313" key="7">
    <source>
        <dbReference type="Proteomes" id="UP001209570"/>
    </source>
</evidence>
<evidence type="ECO:0000256" key="3">
    <source>
        <dbReference type="ARBA" id="ARBA00022691"/>
    </source>
</evidence>